<feature type="compositionally biased region" description="Gly residues" evidence="1">
    <location>
        <begin position="280"/>
        <end position="291"/>
    </location>
</feature>
<reference evidence="3 4" key="1">
    <citation type="submission" date="2016-12" db="EMBL/GenBank/DDBJ databases">
        <title>Trade-off between light-utilization and light-protection in marine flavobacteria.</title>
        <authorList>
            <person name="Kumagai Y."/>
            <person name="Yoshizawa S."/>
            <person name="Kogure K."/>
            <person name="Iwasaki W."/>
        </authorList>
    </citation>
    <scope>NUCLEOTIDE SEQUENCE [LARGE SCALE GENOMIC DNA]</scope>
    <source>
        <strain evidence="3 4">ATCC 43844</strain>
    </source>
</reference>
<feature type="chain" id="PRO_5015596670" evidence="2">
    <location>
        <begin position="19"/>
        <end position="291"/>
    </location>
</feature>
<dbReference type="AlphaFoldDB" id="A0A2S7WYT7"/>
<dbReference type="EMBL" id="MSCM01000001">
    <property type="protein sequence ID" value="PQJ82715.1"/>
    <property type="molecule type" value="Genomic_DNA"/>
</dbReference>
<evidence type="ECO:0000256" key="2">
    <source>
        <dbReference type="SAM" id="SignalP"/>
    </source>
</evidence>
<organism evidence="3 4">
    <name type="scientific">Polaribacter glomeratus</name>
    <dbReference type="NCBI Taxonomy" id="102"/>
    <lineage>
        <taxon>Bacteria</taxon>
        <taxon>Pseudomonadati</taxon>
        <taxon>Bacteroidota</taxon>
        <taxon>Flavobacteriia</taxon>
        <taxon>Flavobacteriales</taxon>
        <taxon>Flavobacteriaceae</taxon>
    </lineage>
</organism>
<dbReference type="Proteomes" id="UP000239068">
    <property type="component" value="Unassembled WGS sequence"/>
</dbReference>
<sequence>MKLLFTLFFALVTLGTFAQKDFQGKAIYMSKTTMDMSSFGGRGGGQMTEARKKEIADSMKSILEKTFILSFDKTSSLYKEDEQLASPTARRGSGFMAMMAGSSVKYKNTKDLIAIEETEFFGKKFLVSDKMETPKWELGSETKQIGNYTCFKATLIKDVDPIDWTNMRRRSNDDKKGETKKDSINVVKVSDDIEIPKQIEVVAWYTPQIPVNNGPGEHWGLPGLILEINSGRTTILCTEIILNPLQKEVIEAPSKGKEITREKYNETVKIKTEEMRQNFQGGGRGNRGGRQ</sequence>
<keyword evidence="4" id="KW-1185">Reference proteome</keyword>
<gene>
    <name evidence="3" type="ORF">BTO16_09055</name>
</gene>
<dbReference type="NCBIfam" id="TIGR01200">
    <property type="entry name" value="GLPGLI"/>
    <property type="match status" value="1"/>
</dbReference>
<keyword evidence="2" id="KW-0732">Signal</keyword>
<evidence type="ECO:0000313" key="3">
    <source>
        <dbReference type="EMBL" id="PQJ82715.1"/>
    </source>
</evidence>
<feature type="signal peptide" evidence="2">
    <location>
        <begin position="1"/>
        <end position="18"/>
    </location>
</feature>
<comment type="caution">
    <text evidence="3">The sequence shown here is derived from an EMBL/GenBank/DDBJ whole genome shotgun (WGS) entry which is preliminary data.</text>
</comment>
<evidence type="ECO:0000256" key="1">
    <source>
        <dbReference type="SAM" id="MobiDB-lite"/>
    </source>
</evidence>
<protein>
    <submittedName>
        <fullName evidence="3">Uncharacterized protein</fullName>
    </submittedName>
</protein>
<dbReference type="OrthoDB" id="1068986at2"/>
<dbReference type="Pfam" id="PF09697">
    <property type="entry name" value="Porph_ging"/>
    <property type="match status" value="1"/>
</dbReference>
<feature type="region of interest" description="Disordered" evidence="1">
    <location>
        <begin position="271"/>
        <end position="291"/>
    </location>
</feature>
<evidence type="ECO:0000313" key="4">
    <source>
        <dbReference type="Proteomes" id="UP000239068"/>
    </source>
</evidence>
<name>A0A2S7WYT7_9FLAO</name>
<dbReference type="InterPro" id="IPR005901">
    <property type="entry name" value="GLPGLI"/>
</dbReference>
<dbReference type="RefSeq" id="WP_105021267.1">
    <property type="nucleotide sequence ID" value="NZ_MSCM01000001.1"/>
</dbReference>
<accession>A0A2S7WYT7</accession>
<proteinExistence type="predicted"/>